<comment type="subcellular location">
    <subcellularLocation>
        <location evidence="1">Cell inner membrane</location>
        <topology evidence="1">Multi-pass membrane protein</topology>
    </subcellularLocation>
</comment>
<keyword evidence="3" id="KW-0812">Transmembrane</keyword>
<keyword evidence="3" id="KW-0472">Membrane</keyword>
<keyword evidence="2" id="KW-0813">Transport</keyword>
<feature type="transmembrane region" description="Helical" evidence="3">
    <location>
        <begin position="103"/>
        <end position="131"/>
    </location>
</feature>
<feature type="transmembrane region" description="Helical" evidence="3">
    <location>
        <begin position="32"/>
        <end position="54"/>
    </location>
</feature>
<name>A0A6J7EGX7_9ZZZZ</name>
<sequence>MRHGTLRRSRDVLLALALSDFRVRYGRGRLRIVKWLLDPVAALGVYLLLVALVLDRPGAAPGLSIACAVVPFQLVMMTAVNALRCIESRRTILLNLAIPRGLLPLASTVTESLAFATALLMPFAMMAIYGVPLTVSVLWLIPALAITILLAAAIAYPAALLGLWLPELSTFFVSVVRALFFLAPGLVAYDTISGDGRGLLPINPLTGLFETYRAALFYGRAPAAWELLVPTGAALLILALTVPIFRREQPHLAKIVTGGR</sequence>
<keyword evidence="3" id="KW-1133">Transmembrane helix</keyword>
<dbReference type="GO" id="GO:0015920">
    <property type="term" value="P:lipopolysaccharide transport"/>
    <property type="evidence" value="ECO:0007669"/>
    <property type="project" value="TreeGrafter"/>
</dbReference>
<accession>A0A6J7EGX7</accession>
<feature type="transmembrane region" description="Helical" evidence="3">
    <location>
        <begin position="168"/>
        <end position="189"/>
    </location>
</feature>
<feature type="transmembrane region" description="Helical" evidence="3">
    <location>
        <begin position="227"/>
        <end position="245"/>
    </location>
</feature>
<gene>
    <name evidence="4" type="ORF">UFOPK3423_01307</name>
</gene>
<organism evidence="4">
    <name type="scientific">freshwater metagenome</name>
    <dbReference type="NCBI Taxonomy" id="449393"/>
    <lineage>
        <taxon>unclassified sequences</taxon>
        <taxon>metagenomes</taxon>
        <taxon>ecological metagenomes</taxon>
    </lineage>
</organism>
<dbReference type="EMBL" id="CAFBLQ010000164">
    <property type="protein sequence ID" value="CAB4880515.1"/>
    <property type="molecule type" value="Genomic_DNA"/>
</dbReference>
<dbReference type="PANTHER" id="PTHR30413:SF8">
    <property type="entry name" value="TRANSPORT PERMEASE PROTEIN"/>
    <property type="match status" value="1"/>
</dbReference>
<reference evidence="4" key="1">
    <citation type="submission" date="2020-05" db="EMBL/GenBank/DDBJ databases">
        <authorList>
            <person name="Chiriac C."/>
            <person name="Salcher M."/>
            <person name="Ghai R."/>
            <person name="Kavagutti S V."/>
        </authorList>
    </citation>
    <scope>NUCLEOTIDE SEQUENCE</scope>
</reference>
<proteinExistence type="predicted"/>
<evidence type="ECO:0000256" key="1">
    <source>
        <dbReference type="ARBA" id="ARBA00004429"/>
    </source>
</evidence>
<protein>
    <submittedName>
        <fullName evidence="4">Unannotated protein</fullName>
    </submittedName>
</protein>
<evidence type="ECO:0000256" key="3">
    <source>
        <dbReference type="SAM" id="Phobius"/>
    </source>
</evidence>
<feature type="transmembrane region" description="Helical" evidence="3">
    <location>
        <begin position="137"/>
        <end position="156"/>
    </location>
</feature>
<dbReference type="GO" id="GO:0005886">
    <property type="term" value="C:plasma membrane"/>
    <property type="evidence" value="ECO:0007669"/>
    <property type="project" value="UniProtKB-SubCell"/>
</dbReference>
<feature type="transmembrane region" description="Helical" evidence="3">
    <location>
        <begin position="60"/>
        <end position="83"/>
    </location>
</feature>
<dbReference type="AlphaFoldDB" id="A0A6J7EGX7"/>
<evidence type="ECO:0000256" key="2">
    <source>
        <dbReference type="ARBA" id="ARBA00022448"/>
    </source>
</evidence>
<evidence type="ECO:0000313" key="4">
    <source>
        <dbReference type="EMBL" id="CAB4880515.1"/>
    </source>
</evidence>
<dbReference type="PANTHER" id="PTHR30413">
    <property type="entry name" value="INNER MEMBRANE TRANSPORT PERMEASE"/>
    <property type="match status" value="1"/>
</dbReference>